<dbReference type="InterPro" id="IPR036812">
    <property type="entry name" value="NAD(P)_OxRdtase_dom_sf"/>
</dbReference>
<evidence type="ECO:0000256" key="1">
    <source>
        <dbReference type="ARBA" id="ARBA00012845"/>
    </source>
</evidence>
<name>A0A9W9QHV1_PENBR</name>
<evidence type="ECO:0000256" key="5">
    <source>
        <dbReference type="ARBA" id="ARBA00049485"/>
    </source>
</evidence>
<dbReference type="SUPFAM" id="SSF51430">
    <property type="entry name" value="NAD(P)-linked oxidoreductase"/>
    <property type="match status" value="1"/>
</dbReference>
<comment type="catalytic activity">
    <reaction evidence="4">
        <text>xylitol + NADP(+) = D-xylose + NADPH + H(+)</text>
        <dbReference type="Rhea" id="RHEA:27445"/>
        <dbReference type="ChEBI" id="CHEBI:15378"/>
        <dbReference type="ChEBI" id="CHEBI:17151"/>
        <dbReference type="ChEBI" id="CHEBI:53455"/>
        <dbReference type="ChEBI" id="CHEBI:57783"/>
        <dbReference type="ChEBI" id="CHEBI:58349"/>
        <dbReference type="EC" id="1.1.1.307"/>
    </reaction>
</comment>
<gene>
    <name evidence="10" type="ORF">N7452_005025</name>
</gene>
<dbReference type="Proteomes" id="UP001147695">
    <property type="component" value="Unassembled WGS sequence"/>
</dbReference>
<sequence length="348" mass="39025">MVKSTITLASGKEMPLVGFGLWKVPKETAADTVYNVSSYIPFMKEIIMKKIKTNIPQAIKAGYRLFDGAYDYQNEKEAGEGIQRAIADGLVTRAEVFITTKLWNNYHRREHAIDMAKKQNDAWGLGYIDLFLMHFPCALKYIDPAVRQYPAWWMDDAGTVSPDNVPIRETWEAMESLVDSGVAHSIGVSNFQAQSLYDIKTYARHPLSALQIEHHPYLAQTELIQMAQENGIAITAYSSFGPQSFVELPPAFSKRAQGIPLLFDAEPVKACAGKYGVSPARVLLRWATQRNIAVIPKSNNQTRLAENLDVLGFDLTAEEIEAITALDRGLRFNDPGFYLPNYPLRIFA</sequence>
<dbReference type="InterPro" id="IPR020471">
    <property type="entry name" value="AKR"/>
</dbReference>
<keyword evidence="2" id="KW-0560">Oxidoreductase</keyword>
<dbReference type="InterPro" id="IPR018170">
    <property type="entry name" value="Aldo/ket_reductase_CS"/>
</dbReference>
<protein>
    <recommendedName>
        <fullName evidence="1">D-xylose reductase [NAD(P)H]</fullName>
        <ecNumber evidence="1">1.1.1.307</ecNumber>
    </recommendedName>
</protein>
<comment type="function">
    <text evidence="3">Catalyzes the initial reaction in the xylose utilization pathway by reducing D-xylose into xylitol. Xylose is a major component of hemicelluloses such as xylan. Most fungi utilize D-xylose via three enzymatic reactions, xylose reductase (XR), xylitol dehydrogenase (XDH), and xylulokinase, to form xylulose 5-phosphate, which enters pentose phosphate pathway.</text>
</comment>
<dbReference type="Gene3D" id="3.20.20.100">
    <property type="entry name" value="NADP-dependent oxidoreductase domain"/>
    <property type="match status" value="1"/>
</dbReference>
<evidence type="ECO:0000313" key="10">
    <source>
        <dbReference type="EMBL" id="KAJ5338297.1"/>
    </source>
</evidence>
<reference evidence="10" key="2">
    <citation type="journal article" date="2023" name="IMA Fungus">
        <title>Comparative genomic study of the Penicillium genus elucidates a diverse pangenome and 15 lateral gene transfer events.</title>
        <authorList>
            <person name="Petersen C."/>
            <person name="Sorensen T."/>
            <person name="Nielsen M.R."/>
            <person name="Sondergaard T.E."/>
            <person name="Sorensen J.L."/>
            <person name="Fitzpatrick D.A."/>
            <person name="Frisvad J.C."/>
            <person name="Nielsen K.L."/>
        </authorList>
    </citation>
    <scope>NUCLEOTIDE SEQUENCE</scope>
    <source>
        <strain evidence="10">IBT 35673</strain>
    </source>
</reference>
<reference evidence="10" key="1">
    <citation type="submission" date="2022-12" db="EMBL/GenBank/DDBJ databases">
        <authorList>
            <person name="Petersen C."/>
        </authorList>
    </citation>
    <scope>NUCLEOTIDE SEQUENCE</scope>
    <source>
        <strain evidence="10">IBT 35673</strain>
    </source>
</reference>
<accession>A0A9W9QHV1</accession>
<evidence type="ECO:0000256" key="2">
    <source>
        <dbReference type="ARBA" id="ARBA00023002"/>
    </source>
</evidence>
<dbReference type="AlphaFoldDB" id="A0A9W9QHV1"/>
<dbReference type="GO" id="GO:0016491">
    <property type="term" value="F:oxidoreductase activity"/>
    <property type="evidence" value="ECO:0007669"/>
    <property type="project" value="UniProtKB-KW"/>
</dbReference>
<dbReference type="PANTHER" id="PTHR11732">
    <property type="entry name" value="ALDO/KETO REDUCTASE"/>
    <property type="match status" value="1"/>
</dbReference>
<evidence type="ECO:0000256" key="4">
    <source>
        <dbReference type="ARBA" id="ARBA00047534"/>
    </source>
</evidence>
<feature type="active site" description="Proton donor" evidence="6">
    <location>
        <position position="72"/>
    </location>
</feature>
<dbReference type="EC" id="1.1.1.307" evidence="1"/>
<organism evidence="10 11">
    <name type="scientific">Penicillium brevicompactum</name>
    <dbReference type="NCBI Taxonomy" id="5074"/>
    <lineage>
        <taxon>Eukaryota</taxon>
        <taxon>Fungi</taxon>
        <taxon>Dikarya</taxon>
        <taxon>Ascomycota</taxon>
        <taxon>Pezizomycotina</taxon>
        <taxon>Eurotiomycetes</taxon>
        <taxon>Eurotiomycetidae</taxon>
        <taxon>Eurotiales</taxon>
        <taxon>Aspergillaceae</taxon>
        <taxon>Penicillium</taxon>
    </lineage>
</organism>
<evidence type="ECO:0000256" key="8">
    <source>
        <dbReference type="PIRSR" id="PIRSR000097-3"/>
    </source>
</evidence>
<evidence type="ECO:0000256" key="3">
    <source>
        <dbReference type="ARBA" id="ARBA00025065"/>
    </source>
</evidence>
<proteinExistence type="predicted"/>
<comment type="catalytic activity">
    <reaction evidence="5">
        <text>xylitol + NAD(+) = D-xylose + NADH + H(+)</text>
        <dbReference type="Rhea" id="RHEA:27441"/>
        <dbReference type="ChEBI" id="CHEBI:15378"/>
        <dbReference type="ChEBI" id="CHEBI:17151"/>
        <dbReference type="ChEBI" id="CHEBI:53455"/>
        <dbReference type="ChEBI" id="CHEBI:57540"/>
        <dbReference type="ChEBI" id="CHEBI:57945"/>
        <dbReference type="EC" id="1.1.1.307"/>
    </reaction>
</comment>
<feature type="domain" description="NADP-dependent oxidoreductase" evidence="9">
    <location>
        <begin position="55"/>
        <end position="327"/>
    </location>
</feature>
<evidence type="ECO:0000259" key="9">
    <source>
        <dbReference type="Pfam" id="PF00248"/>
    </source>
</evidence>
<dbReference type="Pfam" id="PF00248">
    <property type="entry name" value="Aldo_ket_red"/>
    <property type="match status" value="1"/>
</dbReference>
<dbReference type="EMBL" id="JAPZBQ010000003">
    <property type="protein sequence ID" value="KAJ5338297.1"/>
    <property type="molecule type" value="Genomic_DNA"/>
</dbReference>
<dbReference type="PIRSF" id="PIRSF000097">
    <property type="entry name" value="AKR"/>
    <property type="match status" value="1"/>
</dbReference>
<dbReference type="PROSITE" id="PS00063">
    <property type="entry name" value="ALDOKETO_REDUCTASE_3"/>
    <property type="match status" value="1"/>
</dbReference>
<evidence type="ECO:0000256" key="6">
    <source>
        <dbReference type="PIRSR" id="PIRSR000097-1"/>
    </source>
</evidence>
<dbReference type="PROSITE" id="PS00798">
    <property type="entry name" value="ALDOKETO_REDUCTASE_1"/>
    <property type="match status" value="1"/>
</dbReference>
<feature type="binding site" evidence="7">
    <location>
        <position position="134"/>
    </location>
    <ligand>
        <name>substrate</name>
    </ligand>
</feature>
<feature type="site" description="Lowers pKa of active site Tyr" evidence="8">
    <location>
        <position position="101"/>
    </location>
</feature>
<dbReference type="InterPro" id="IPR023210">
    <property type="entry name" value="NADP_OxRdtase_dom"/>
</dbReference>
<evidence type="ECO:0000313" key="11">
    <source>
        <dbReference type="Proteomes" id="UP001147695"/>
    </source>
</evidence>
<dbReference type="PRINTS" id="PR00069">
    <property type="entry name" value="ALDKETRDTASE"/>
</dbReference>
<comment type="caution">
    <text evidence="10">The sequence shown here is derived from an EMBL/GenBank/DDBJ whole genome shotgun (WGS) entry which is preliminary data.</text>
</comment>
<evidence type="ECO:0000256" key="7">
    <source>
        <dbReference type="PIRSR" id="PIRSR000097-2"/>
    </source>
</evidence>